<gene>
    <name evidence="2" type="ORF">GJ700_30675</name>
</gene>
<organism evidence="2 3">
    <name type="scientific">Pseudoduganella rivuli</name>
    <dbReference type="NCBI Taxonomy" id="2666085"/>
    <lineage>
        <taxon>Bacteria</taxon>
        <taxon>Pseudomonadati</taxon>
        <taxon>Pseudomonadota</taxon>
        <taxon>Betaproteobacteria</taxon>
        <taxon>Burkholderiales</taxon>
        <taxon>Oxalobacteraceae</taxon>
        <taxon>Telluria group</taxon>
        <taxon>Pseudoduganella</taxon>
    </lineage>
</organism>
<keyword evidence="3" id="KW-1185">Reference proteome</keyword>
<reference evidence="2 3" key="1">
    <citation type="submission" date="2019-11" db="EMBL/GenBank/DDBJ databases">
        <title>Novel species isolated from a subtropical stream in China.</title>
        <authorList>
            <person name="Lu H."/>
        </authorList>
    </citation>
    <scope>NUCLEOTIDE SEQUENCE [LARGE SCALE GENOMIC DNA]</scope>
    <source>
        <strain evidence="2 3">FT92W</strain>
    </source>
</reference>
<evidence type="ECO:0000256" key="1">
    <source>
        <dbReference type="SAM" id="SignalP"/>
    </source>
</evidence>
<protein>
    <recommendedName>
        <fullName evidence="4">Tetratricopeptide repeat protein</fullName>
    </recommendedName>
</protein>
<evidence type="ECO:0000313" key="2">
    <source>
        <dbReference type="EMBL" id="MRV76086.1"/>
    </source>
</evidence>
<sequence length="219" mass="22875">MKPTILALIFGSAAAFACALATAAPQEVAPHGFVEARQQFMAALAGDGKARDAAISAFTHMAAANPGHPLLAAYAGSATSLAGRDALMPWNKMKYSEDGADAIEKALAQLTPAHDEALFNGSPESVETRMVAASTLLNLPDFMNRRAAGKRALDAALKSPVFEQAPVPVRTRLYALAAKTAAADKRAPDEAAYLKQLVQLAPQAPEGQRAAGRLKELGL</sequence>
<evidence type="ECO:0000313" key="3">
    <source>
        <dbReference type="Proteomes" id="UP000446768"/>
    </source>
</evidence>
<dbReference type="EMBL" id="WKJJ01000027">
    <property type="protein sequence ID" value="MRV76086.1"/>
    <property type="molecule type" value="Genomic_DNA"/>
</dbReference>
<dbReference type="RefSeq" id="WP_154381257.1">
    <property type="nucleotide sequence ID" value="NZ_WKJJ01000027.1"/>
</dbReference>
<accession>A0A7X2IU05</accession>
<name>A0A7X2IU05_9BURK</name>
<feature type="chain" id="PRO_5030938037" description="Tetratricopeptide repeat protein" evidence="1">
    <location>
        <begin position="24"/>
        <end position="219"/>
    </location>
</feature>
<proteinExistence type="predicted"/>
<dbReference type="PROSITE" id="PS51257">
    <property type="entry name" value="PROKAR_LIPOPROTEIN"/>
    <property type="match status" value="1"/>
</dbReference>
<evidence type="ECO:0008006" key="4">
    <source>
        <dbReference type="Google" id="ProtNLM"/>
    </source>
</evidence>
<keyword evidence="1" id="KW-0732">Signal</keyword>
<comment type="caution">
    <text evidence="2">The sequence shown here is derived from an EMBL/GenBank/DDBJ whole genome shotgun (WGS) entry which is preliminary data.</text>
</comment>
<feature type="signal peptide" evidence="1">
    <location>
        <begin position="1"/>
        <end position="23"/>
    </location>
</feature>
<dbReference type="AlphaFoldDB" id="A0A7X2IU05"/>
<dbReference type="Proteomes" id="UP000446768">
    <property type="component" value="Unassembled WGS sequence"/>
</dbReference>